<reference evidence="1 2" key="1">
    <citation type="submission" date="2020-08" db="EMBL/GenBank/DDBJ databases">
        <title>Genomic Encyclopedia of Type Strains, Phase IV (KMG-IV): sequencing the most valuable type-strain genomes for metagenomic binning, comparative biology and taxonomic classification.</title>
        <authorList>
            <person name="Goeker M."/>
        </authorList>
    </citation>
    <scope>NUCLEOTIDE SEQUENCE [LARGE SCALE GENOMIC DNA]</scope>
    <source>
        <strain evidence="1 2">DSM 26438</strain>
    </source>
</reference>
<sequence>MTKQPADVLDYDVDFVRWLPPEDRIISAVSVIEGATAQIDRTDFSDTVAKVWISGGEDGDNGTVALTIATVAGRTKQFCFNIKIRECR</sequence>
<dbReference type="Proteomes" id="UP000565286">
    <property type="component" value="Unassembled WGS sequence"/>
</dbReference>
<accession>A0A7W6C789</accession>
<dbReference type="AlphaFoldDB" id="A0A7W6C789"/>
<gene>
    <name evidence="1" type="ORF">GGQ73_003014</name>
</gene>
<organism evidence="1 2">
    <name type="scientific">Rhizobium skierniewicense</name>
    <dbReference type="NCBI Taxonomy" id="984260"/>
    <lineage>
        <taxon>Bacteria</taxon>
        <taxon>Pseudomonadati</taxon>
        <taxon>Pseudomonadota</taxon>
        <taxon>Alphaproteobacteria</taxon>
        <taxon>Hyphomicrobiales</taxon>
        <taxon>Rhizobiaceae</taxon>
        <taxon>Rhizobium/Agrobacterium group</taxon>
        <taxon>Rhizobium</taxon>
    </lineage>
</organism>
<evidence type="ECO:0000313" key="1">
    <source>
        <dbReference type="EMBL" id="MBB3947050.1"/>
    </source>
</evidence>
<dbReference type="EMBL" id="JACIDV010000008">
    <property type="protein sequence ID" value="MBB3947050.1"/>
    <property type="molecule type" value="Genomic_DNA"/>
</dbReference>
<protein>
    <submittedName>
        <fullName evidence="1">Uncharacterized protein</fullName>
    </submittedName>
</protein>
<evidence type="ECO:0000313" key="2">
    <source>
        <dbReference type="Proteomes" id="UP000565286"/>
    </source>
</evidence>
<comment type="caution">
    <text evidence="1">The sequence shown here is derived from an EMBL/GenBank/DDBJ whole genome shotgun (WGS) entry which is preliminary data.</text>
</comment>
<dbReference type="Pfam" id="PF23148">
    <property type="entry name" value="Gp77"/>
    <property type="match status" value="1"/>
</dbReference>
<proteinExistence type="predicted"/>
<keyword evidence="2" id="KW-1185">Reference proteome</keyword>
<dbReference type="InterPro" id="IPR056928">
    <property type="entry name" value="Gp77-like"/>
</dbReference>
<name>A0A7W6C789_9HYPH</name>